<dbReference type="FunFam" id="3.80.10.10:FF:000186">
    <property type="entry name" value="LRR receptor-like serine/threonine-protein kinase ERECTA"/>
    <property type="match status" value="1"/>
</dbReference>
<dbReference type="InterPro" id="IPR000719">
    <property type="entry name" value="Prot_kinase_dom"/>
</dbReference>
<keyword evidence="11 15" id="KW-0675">Receptor</keyword>
<comment type="caution">
    <text evidence="15">The sequence shown here is derived from an EMBL/GenBank/DDBJ whole genome shotgun (WGS) entry which is preliminary data.</text>
</comment>
<dbReference type="GO" id="GO:0004672">
    <property type="term" value="F:protein kinase activity"/>
    <property type="evidence" value="ECO:0007669"/>
    <property type="project" value="InterPro"/>
</dbReference>
<dbReference type="Gene3D" id="1.10.510.10">
    <property type="entry name" value="Transferase(Phosphotransferase) domain 1"/>
    <property type="match status" value="1"/>
</dbReference>
<dbReference type="InterPro" id="IPR050647">
    <property type="entry name" value="Plant_LRR-RLKs"/>
</dbReference>
<dbReference type="InterPro" id="IPR003591">
    <property type="entry name" value="Leu-rich_rpt_typical-subtyp"/>
</dbReference>
<evidence type="ECO:0000313" key="16">
    <source>
        <dbReference type="Proteomes" id="UP000797356"/>
    </source>
</evidence>
<dbReference type="PANTHER" id="PTHR48056">
    <property type="entry name" value="LRR RECEPTOR-LIKE SERINE/THREONINE-PROTEIN KINASE-RELATED"/>
    <property type="match status" value="1"/>
</dbReference>
<protein>
    <submittedName>
        <fullName evidence="15">Receptor-like protein kinase</fullName>
    </submittedName>
</protein>
<dbReference type="SUPFAM" id="SSF56112">
    <property type="entry name" value="Protein kinase-like (PK-like)"/>
    <property type="match status" value="1"/>
</dbReference>
<dbReference type="SUPFAM" id="SSF52058">
    <property type="entry name" value="L domain-like"/>
    <property type="match status" value="1"/>
</dbReference>
<evidence type="ECO:0000256" key="9">
    <source>
        <dbReference type="ARBA" id="ARBA00022989"/>
    </source>
</evidence>
<feature type="transmembrane region" description="Helical" evidence="13">
    <location>
        <begin position="7"/>
        <end position="29"/>
    </location>
</feature>
<dbReference type="AlphaFoldDB" id="A0A8K0IX03"/>
<dbReference type="InterPro" id="IPR011009">
    <property type="entry name" value="Kinase-like_dom_sf"/>
</dbReference>
<dbReference type="PANTHER" id="PTHR48056:SF17">
    <property type="entry name" value="LEUCINE-RICH REPEAT RECEPTOR PROTEIN KINASE EMS1"/>
    <property type="match status" value="1"/>
</dbReference>
<keyword evidence="2" id="KW-0433">Leucine-rich repeat</keyword>
<evidence type="ECO:0000256" key="7">
    <source>
        <dbReference type="ARBA" id="ARBA00022741"/>
    </source>
</evidence>
<evidence type="ECO:0000256" key="1">
    <source>
        <dbReference type="ARBA" id="ARBA00004479"/>
    </source>
</evidence>
<evidence type="ECO:0000259" key="14">
    <source>
        <dbReference type="PROSITE" id="PS50011"/>
    </source>
</evidence>
<dbReference type="SMART" id="SM00369">
    <property type="entry name" value="LRR_TYP"/>
    <property type="match status" value="11"/>
</dbReference>
<dbReference type="FunFam" id="1.10.510.10:FF:000388">
    <property type="entry name" value="Leucine-rich repeat receptor-like tyrosine-protein kinase PXC3"/>
    <property type="match status" value="1"/>
</dbReference>
<dbReference type="InterPro" id="IPR032675">
    <property type="entry name" value="LRR_dom_sf"/>
</dbReference>
<keyword evidence="9 13" id="KW-1133">Transmembrane helix</keyword>
<dbReference type="GO" id="GO:0016020">
    <property type="term" value="C:membrane"/>
    <property type="evidence" value="ECO:0007669"/>
    <property type="project" value="UniProtKB-SubCell"/>
</dbReference>
<dbReference type="GO" id="GO:0009791">
    <property type="term" value="P:post-embryonic development"/>
    <property type="evidence" value="ECO:0007669"/>
    <property type="project" value="UniProtKB-ARBA"/>
</dbReference>
<dbReference type="GO" id="GO:0005524">
    <property type="term" value="F:ATP binding"/>
    <property type="evidence" value="ECO:0007669"/>
    <property type="project" value="UniProtKB-KW"/>
</dbReference>
<dbReference type="Pfam" id="PF13855">
    <property type="entry name" value="LRR_8"/>
    <property type="match status" value="4"/>
</dbReference>
<dbReference type="Pfam" id="PF07714">
    <property type="entry name" value="PK_Tyr_Ser-Thr"/>
    <property type="match status" value="1"/>
</dbReference>
<dbReference type="FunFam" id="3.30.200.20:FF:000454">
    <property type="entry name" value="Leucine-rich repeat receptor-like tyrosine-protein kinase PXC3"/>
    <property type="match status" value="1"/>
</dbReference>
<dbReference type="Proteomes" id="UP000797356">
    <property type="component" value="Chromosome 15"/>
</dbReference>
<evidence type="ECO:0000313" key="15">
    <source>
        <dbReference type="EMBL" id="KAG1369958.1"/>
    </source>
</evidence>
<evidence type="ECO:0000256" key="4">
    <source>
        <dbReference type="ARBA" id="ARBA00022692"/>
    </source>
</evidence>
<feature type="domain" description="Protein kinase" evidence="14">
    <location>
        <begin position="692"/>
        <end position="965"/>
    </location>
</feature>
<keyword evidence="4 13" id="KW-0812">Transmembrane</keyword>
<evidence type="ECO:0000256" key="13">
    <source>
        <dbReference type="SAM" id="Phobius"/>
    </source>
</evidence>
<evidence type="ECO:0000256" key="12">
    <source>
        <dbReference type="ARBA" id="ARBA00023180"/>
    </source>
</evidence>
<proteinExistence type="predicted"/>
<dbReference type="SUPFAM" id="SSF52047">
    <property type="entry name" value="RNI-like"/>
    <property type="match status" value="1"/>
</dbReference>
<accession>A0A8K0IX03</accession>
<keyword evidence="10 13" id="KW-0472">Membrane</keyword>
<evidence type="ECO:0000256" key="10">
    <source>
        <dbReference type="ARBA" id="ARBA00023136"/>
    </source>
</evidence>
<dbReference type="PRINTS" id="PR00019">
    <property type="entry name" value="LEURICHRPT"/>
</dbReference>
<dbReference type="InterPro" id="IPR013210">
    <property type="entry name" value="LRR_N_plant-typ"/>
</dbReference>
<dbReference type="InterPro" id="IPR001611">
    <property type="entry name" value="Leu-rich_rpt"/>
</dbReference>
<keyword evidence="12" id="KW-0325">Glycoprotein</keyword>
<reference evidence="15" key="1">
    <citation type="journal article" date="2017" name="Gigascience">
        <title>The genome draft of coconut (Cocos nucifera).</title>
        <authorList>
            <person name="Xiao Y."/>
            <person name="Xu P."/>
            <person name="Fan H."/>
            <person name="Baudouin L."/>
            <person name="Xia W."/>
            <person name="Bocs S."/>
            <person name="Xu J."/>
            <person name="Li Q."/>
            <person name="Guo A."/>
            <person name="Zhou L."/>
            <person name="Li J."/>
            <person name="Wu Y."/>
            <person name="Ma Z."/>
            <person name="Armero A."/>
            <person name="Issali A.E."/>
            <person name="Liu N."/>
            <person name="Peng M."/>
            <person name="Yang Y."/>
        </authorList>
    </citation>
    <scope>NUCLEOTIDE SEQUENCE</scope>
    <source>
        <tissue evidence="15">Spear leaf of Hainan Tall coconut</tissue>
    </source>
</reference>
<dbReference type="FunFam" id="3.80.10.10:FF:000233">
    <property type="entry name" value="Leucine-rich repeat receptor-like protein kinase TDR"/>
    <property type="match status" value="1"/>
</dbReference>
<evidence type="ECO:0000256" key="2">
    <source>
        <dbReference type="ARBA" id="ARBA00022614"/>
    </source>
</evidence>
<reference evidence="15" key="2">
    <citation type="submission" date="2019-07" db="EMBL/GenBank/DDBJ databases">
        <authorList>
            <person name="Yang Y."/>
            <person name="Bocs S."/>
            <person name="Baudouin L."/>
        </authorList>
    </citation>
    <scope>NUCLEOTIDE SEQUENCE</scope>
    <source>
        <tissue evidence="15">Spear leaf of Hainan Tall coconut</tissue>
    </source>
</reference>
<evidence type="ECO:0000256" key="8">
    <source>
        <dbReference type="ARBA" id="ARBA00022840"/>
    </source>
</evidence>
<feature type="transmembrane region" description="Helical" evidence="13">
    <location>
        <begin position="620"/>
        <end position="645"/>
    </location>
</feature>
<dbReference type="FunFam" id="3.80.10.10:FF:000512">
    <property type="entry name" value="Leucine-rich repeat receptor-like serine/threonine-protein kinase BAM3"/>
    <property type="match status" value="1"/>
</dbReference>
<organism evidence="15 16">
    <name type="scientific">Cocos nucifera</name>
    <name type="common">Coconut palm</name>
    <dbReference type="NCBI Taxonomy" id="13894"/>
    <lineage>
        <taxon>Eukaryota</taxon>
        <taxon>Viridiplantae</taxon>
        <taxon>Streptophyta</taxon>
        <taxon>Embryophyta</taxon>
        <taxon>Tracheophyta</taxon>
        <taxon>Spermatophyta</taxon>
        <taxon>Magnoliopsida</taxon>
        <taxon>Liliopsida</taxon>
        <taxon>Arecaceae</taxon>
        <taxon>Arecoideae</taxon>
        <taxon>Cocoseae</taxon>
        <taxon>Attaleinae</taxon>
        <taxon>Cocos</taxon>
    </lineage>
</organism>
<dbReference type="OrthoDB" id="4062651at2759"/>
<evidence type="ECO:0000256" key="5">
    <source>
        <dbReference type="ARBA" id="ARBA00022729"/>
    </source>
</evidence>
<dbReference type="GO" id="GO:0033612">
    <property type="term" value="F:receptor serine/threonine kinase binding"/>
    <property type="evidence" value="ECO:0007669"/>
    <property type="project" value="TreeGrafter"/>
</dbReference>
<keyword evidence="7" id="KW-0547">Nucleotide-binding</keyword>
<gene>
    <name evidence="15" type="ORF">COCNU_15G003240</name>
</gene>
<dbReference type="PROSITE" id="PS51450">
    <property type="entry name" value="LRR"/>
    <property type="match status" value="1"/>
</dbReference>
<keyword evidence="5" id="KW-0732">Signal</keyword>
<name>A0A8K0IX03_COCNU</name>
<evidence type="ECO:0000256" key="3">
    <source>
        <dbReference type="ARBA" id="ARBA00022679"/>
    </source>
</evidence>
<sequence>MERYARVFFVPLFPYLCCFSFFFVFGLAANSFQQVPGQRDIMTNLSKNLPTSQTIRVWNSTTDMCHWVGVTCSRANSSVVTSLSLSGFGLSSTNSSVSKFFDLLCLLRDLKSLDLSQNSLTAIPISFFSECSGLSGLESLNLSYNGLTGPLPSFSGFGALQSLDISYNFFHGAVDSGLEKLTGLKLLNLSFNSFNSTIPARVGGATAPSLEVLVLSSNSFHGEIPERIFDYEKLTLLDLSQNNLTGPIPDGIGRLSRLKVLVLSSNHLSGRIPTNLTTIKTLSRFAANQNNFNGSIPRGITTYVSALDLSYNGLTGEIPPDLLSPRNLEFVDLTGNHLQGPIPGSWSQRLYRLRLGNNNLNGSIPSTVGKLSNLTYLELNDNVLGGEISSGLGNCRNLMLLDLSSNRLQGNLTKELGYLAQLVVLKLQHNNIGGGIPDELLFKFRNLSNLDLSKNLLTGVMPPAISNLKKLSVLNLQSNSLYGSIPASIGSLENLMELQLGNNKLSGTVPRMPKSLRMTLNLRGNLFNGLIPSYLGDLSQLEILDLSSNKFSGEVPTSLATIQSLIELNLSDNQLSGVLPNFPKFVKVVTTGNKDLIISNSSSNTNPSSHTIPTKRKQNILLIIMVIIGAVIGMGLTAAVLLLIISKRFYRVEDEGPQPEENLPQVISGCFITANGIHRSSIDFTKTMEMVSNPANIIMKSRFSTYYKAVMPNGVSYSVKKLNWTDKIFQTGNHERFGRELEVLGRLSNSNVMIPLAYVLTEDSAYLFYEHVHKGTVFDFLHKDSENALDWPSRYTIALGVAQGLTFLHGCDQPVILLDLSTKSVRLKSVKEPQIGDIELCKVIDPSKSTGSFSMVAGSVGYIPPEYAYTMRITMAGNAYSFGVILLELLTGKPPMCQGIELAKWALSYSTRLEEREKILDSRVCKASLAVHSQMLSVLKVALACVSISPEARPKMRSVLRMLFNAR</sequence>
<dbReference type="InterPro" id="IPR001245">
    <property type="entry name" value="Ser-Thr/Tyr_kinase_cat_dom"/>
</dbReference>
<keyword evidence="8" id="KW-0067">ATP-binding</keyword>
<keyword evidence="15" id="KW-0418">Kinase</keyword>
<keyword evidence="16" id="KW-1185">Reference proteome</keyword>
<comment type="subcellular location">
    <subcellularLocation>
        <location evidence="1">Membrane</location>
        <topology evidence="1">Single-pass type I membrane protein</topology>
    </subcellularLocation>
</comment>
<evidence type="ECO:0000256" key="6">
    <source>
        <dbReference type="ARBA" id="ARBA00022737"/>
    </source>
</evidence>
<dbReference type="Gene3D" id="3.30.200.20">
    <property type="entry name" value="Phosphorylase Kinase, domain 1"/>
    <property type="match status" value="1"/>
</dbReference>
<keyword evidence="3" id="KW-0808">Transferase</keyword>
<evidence type="ECO:0000256" key="11">
    <source>
        <dbReference type="ARBA" id="ARBA00023170"/>
    </source>
</evidence>
<dbReference type="Pfam" id="PF08263">
    <property type="entry name" value="LRRNT_2"/>
    <property type="match status" value="1"/>
</dbReference>
<dbReference type="EMBL" id="CM017886">
    <property type="protein sequence ID" value="KAG1369958.1"/>
    <property type="molecule type" value="Genomic_DNA"/>
</dbReference>
<dbReference type="Gene3D" id="3.80.10.10">
    <property type="entry name" value="Ribonuclease Inhibitor"/>
    <property type="match status" value="3"/>
</dbReference>
<keyword evidence="6" id="KW-0677">Repeat</keyword>
<dbReference type="PROSITE" id="PS50011">
    <property type="entry name" value="PROTEIN_KINASE_DOM"/>
    <property type="match status" value="1"/>
</dbReference>
<dbReference type="Pfam" id="PF00560">
    <property type="entry name" value="LRR_1"/>
    <property type="match status" value="3"/>
</dbReference>